<feature type="compositionally biased region" description="Polar residues" evidence="6">
    <location>
        <begin position="327"/>
        <end position="364"/>
    </location>
</feature>
<feature type="compositionally biased region" description="Basic residues" evidence="6">
    <location>
        <begin position="152"/>
        <end position="162"/>
    </location>
</feature>
<dbReference type="Gene3D" id="4.10.240.10">
    <property type="entry name" value="Zn(2)-C6 fungal-type DNA-binding domain"/>
    <property type="match status" value="1"/>
</dbReference>
<evidence type="ECO:0000313" key="8">
    <source>
        <dbReference type="EMBL" id="CDR88645.1"/>
    </source>
</evidence>
<dbReference type="GO" id="GO:0000976">
    <property type="term" value="F:transcription cis-regulatory region binding"/>
    <property type="evidence" value="ECO:0007669"/>
    <property type="project" value="TreeGrafter"/>
</dbReference>
<evidence type="ECO:0000256" key="3">
    <source>
        <dbReference type="ARBA" id="ARBA00023125"/>
    </source>
</evidence>
<dbReference type="EMBL" id="LK056685">
    <property type="protein sequence ID" value="CDR88645.1"/>
    <property type="molecule type" value="Genomic_DNA"/>
</dbReference>
<evidence type="ECO:0000256" key="2">
    <source>
        <dbReference type="ARBA" id="ARBA00023015"/>
    </source>
</evidence>
<gene>
    <name evidence="8" type="ORF">SPSC_05249</name>
</gene>
<keyword evidence="2" id="KW-0805">Transcription regulation</keyword>
<evidence type="ECO:0000259" key="7">
    <source>
        <dbReference type="PROSITE" id="PS50048"/>
    </source>
</evidence>
<feature type="region of interest" description="Disordered" evidence="6">
    <location>
        <begin position="274"/>
        <end position="371"/>
    </location>
</feature>
<sequence length="1156" mass="126529">MNSLADAAVQASAAAALAEASAATAAAAAAAATAPLSTAIVSSPDSPARPESSSSVLGRSSSTHPIHALTEADASISPASNPDSTADMLTKSSADTPLRRALLDTEKPEKRGSNLACLKCRAIKVKCSRANAEDERCKRCNRLDLVCEFKEHHRGRKPKKRPRSEAGSMGADEEDQLEEDEAEAASFSAKVDTTSPVRAKAQQSSRSPPPPIPPAIHPHQHHHTSSTSYKKAEQARFDAKEPPSPKLPSPKGSVHGRWFGPYLQPIPSFEDSLFSRKSHSHSTLAQHSQQQQQYGNQSQQGQQQQQSQHHHSYHHDRSRELPPLSIPASSSTNRNGLSPNDQSAWDRTSAWNSAQNSLHRSQPTPSAPPLTMAADLRDDAVRQHIITMDQAHDVFNYFFAELNPPLALLDASLHTLEHIRQNLPILFSTIISVASRFFLPQHHRQCHRIAKSVLNLAAAEEICNIDHIQALILVITWKDPGDRTIVRKAVRAIGYAYELGLHAAFEEFQTAEAPSSSNRARSDDYSMRFKRRQERDRQRTWILLCLIHELVRRDDRNTKPRARIIPPEDYPDPYTWIKQGGDVLLPVDSRLAWSLDMSILTVENEPFLDQINRSQDATPFESFFDRYRARLDILRKRYFDVRDDNFHPRFPMDKSAVAELPYLDAFRDFFICQSTWHWAAKVASQRRLRRSELAEQQDNARSAFWFAQTVDTAMRCMRLFAYDLCEPGYVRVGHDYLVICASEVTKWFYLYREHLDASTITAGVEYLRATLRECNQPQRLASGEVVDTEREAPGYFVRFLGAIFDAGLNQSFEKAKKRLAADVERYRAKPSHWNDVVRGRAHSSSAVDEHVAVRREIDAGHGASSMNTHATARRPPWVGAHCSYQQQQQQQQPQPGGGVAAAPIVERGPGLDRPANTGAMAAAGGSPPFRDVASAAARYSTAPSLPRGRSELGPSRVTGHAASGGGAMSYERANVEKSQPLPIMFGTQPDVNLSTPSLNAGNSMAPHPAYLASPGAGVGSNAGQALPSNFAVQGGGAPWQPGSTITSSWSNNNNNNHSSAMGMGSGSSSGMIQPSNNSHLGGLPAASASAEFNLSVGGFGSSSLTEQPKTGTSTNVVPLAADIGKNSIEGLAACLDTRDLTYWQDILGFDLATPTV</sequence>
<feature type="region of interest" description="Disordered" evidence="6">
    <location>
        <begin position="879"/>
        <end position="927"/>
    </location>
</feature>
<feature type="compositionally biased region" description="Basic and acidic residues" evidence="6">
    <location>
        <begin position="97"/>
        <end position="108"/>
    </location>
</feature>
<feature type="region of interest" description="Disordered" evidence="6">
    <location>
        <begin position="1053"/>
        <end position="1083"/>
    </location>
</feature>
<feature type="compositionally biased region" description="Low complexity" evidence="6">
    <location>
        <begin position="52"/>
        <end position="62"/>
    </location>
</feature>
<dbReference type="GO" id="GO:0000981">
    <property type="term" value="F:DNA-binding transcription factor activity, RNA polymerase II-specific"/>
    <property type="evidence" value="ECO:0007669"/>
    <property type="project" value="InterPro"/>
</dbReference>
<feature type="compositionally biased region" description="Pro residues" evidence="6">
    <location>
        <begin position="207"/>
        <end position="216"/>
    </location>
</feature>
<dbReference type="PANTHER" id="PTHR31845">
    <property type="entry name" value="FINGER DOMAIN PROTEIN, PUTATIVE-RELATED"/>
    <property type="match status" value="1"/>
</dbReference>
<dbReference type="InterPro" id="IPR051089">
    <property type="entry name" value="prtT"/>
</dbReference>
<comment type="subcellular location">
    <subcellularLocation>
        <location evidence="1">Nucleus</location>
    </subcellularLocation>
</comment>
<feature type="compositionally biased region" description="Low complexity" evidence="6">
    <location>
        <begin position="281"/>
        <end position="307"/>
    </location>
</feature>
<evidence type="ECO:0000256" key="5">
    <source>
        <dbReference type="ARBA" id="ARBA00023242"/>
    </source>
</evidence>
<evidence type="ECO:0000256" key="1">
    <source>
        <dbReference type="ARBA" id="ARBA00004123"/>
    </source>
</evidence>
<feature type="compositionally biased region" description="Low complexity" evidence="6">
    <location>
        <begin position="885"/>
        <end position="894"/>
    </location>
</feature>
<feature type="region of interest" description="Disordered" evidence="6">
    <location>
        <begin position="152"/>
        <end position="254"/>
    </location>
</feature>
<dbReference type="CDD" id="cd12148">
    <property type="entry name" value="fungal_TF_MHR"/>
    <property type="match status" value="1"/>
</dbReference>
<keyword evidence="3" id="KW-0238">DNA-binding</keyword>
<protein>
    <recommendedName>
        <fullName evidence="7">Zn(2)-C6 fungal-type domain-containing protein</fullName>
    </recommendedName>
</protein>
<dbReference type="GO" id="GO:0008270">
    <property type="term" value="F:zinc ion binding"/>
    <property type="evidence" value="ECO:0007669"/>
    <property type="project" value="InterPro"/>
</dbReference>
<dbReference type="InterPro" id="IPR036864">
    <property type="entry name" value="Zn2-C6_fun-type_DNA-bd_sf"/>
</dbReference>
<organism evidence="8">
    <name type="scientific">Sporisorium scitamineum</name>
    <dbReference type="NCBI Taxonomy" id="49012"/>
    <lineage>
        <taxon>Eukaryota</taxon>
        <taxon>Fungi</taxon>
        <taxon>Dikarya</taxon>
        <taxon>Basidiomycota</taxon>
        <taxon>Ustilaginomycotina</taxon>
        <taxon>Ustilaginomycetes</taxon>
        <taxon>Ustilaginales</taxon>
        <taxon>Ustilaginaceae</taxon>
        <taxon>Sporisorium</taxon>
    </lineage>
</organism>
<feature type="compositionally biased region" description="Low complexity" evidence="6">
    <location>
        <begin position="1053"/>
        <end position="1071"/>
    </location>
</feature>
<reference evidence="8" key="1">
    <citation type="submission" date="2014-06" db="EMBL/GenBank/DDBJ databases">
        <authorList>
            <person name="Ju J."/>
            <person name="Zhang J."/>
        </authorList>
    </citation>
    <scope>NUCLEOTIDE SEQUENCE</scope>
    <source>
        <strain evidence="8">SscI8</strain>
    </source>
</reference>
<feature type="region of interest" description="Disordered" evidence="6">
    <location>
        <begin position="39"/>
        <end position="108"/>
    </location>
</feature>
<dbReference type="OrthoDB" id="3163292at2759"/>
<evidence type="ECO:0000256" key="4">
    <source>
        <dbReference type="ARBA" id="ARBA00023163"/>
    </source>
</evidence>
<feature type="domain" description="Zn(2)-C6 fungal-type" evidence="7">
    <location>
        <begin position="116"/>
        <end position="149"/>
    </location>
</feature>
<name>A0A127Z4J0_9BASI</name>
<keyword evidence="4" id="KW-0804">Transcription</keyword>
<feature type="compositionally biased region" description="Acidic residues" evidence="6">
    <location>
        <begin position="171"/>
        <end position="183"/>
    </location>
</feature>
<proteinExistence type="predicted"/>
<dbReference type="FunFam" id="4.10.240.10:FF:000077">
    <property type="entry name" value="Uncharacterized protein"/>
    <property type="match status" value="1"/>
</dbReference>
<dbReference type="SUPFAM" id="SSF57701">
    <property type="entry name" value="Zn2/Cys6 DNA-binding domain"/>
    <property type="match status" value="1"/>
</dbReference>
<dbReference type="GO" id="GO:0005634">
    <property type="term" value="C:nucleus"/>
    <property type="evidence" value="ECO:0007669"/>
    <property type="project" value="UniProtKB-SubCell"/>
</dbReference>
<dbReference type="InterPro" id="IPR001138">
    <property type="entry name" value="Zn2Cys6_DnaBD"/>
</dbReference>
<dbReference type="SMART" id="SM00066">
    <property type="entry name" value="GAL4"/>
    <property type="match status" value="1"/>
</dbReference>
<keyword evidence="5" id="KW-0539">Nucleus</keyword>
<dbReference type="PROSITE" id="PS50048">
    <property type="entry name" value="ZN2_CY6_FUNGAL_2"/>
    <property type="match status" value="1"/>
</dbReference>
<feature type="compositionally biased region" description="Basic and acidic residues" evidence="6">
    <location>
        <begin position="230"/>
        <end position="243"/>
    </location>
</feature>
<dbReference type="PROSITE" id="PS00463">
    <property type="entry name" value="ZN2_CY6_FUNGAL_1"/>
    <property type="match status" value="1"/>
</dbReference>
<dbReference type="PANTHER" id="PTHR31845:SF19">
    <property type="entry name" value="TRANSCRIPTION FACTOR DOMAIN-CONTAINING PROTEIN"/>
    <property type="match status" value="1"/>
</dbReference>
<dbReference type="AlphaFoldDB" id="A0A127Z4J0"/>
<feature type="region of interest" description="Disordered" evidence="6">
    <location>
        <begin position="940"/>
        <end position="966"/>
    </location>
</feature>
<accession>A0A127Z4J0</accession>
<evidence type="ECO:0000256" key="6">
    <source>
        <dbReference type="SAM" id="MobiDB-lite"/>
    </source>
</evidence>
<dbReference type="CDD" id="cd00067">
    <property type="entry name" value="GAL4"/>
    <property type="match status" value="1"/>
</dbReference>